<feature type="compositionally biased region" description="Polar residues" evidence="1">
    <location>
        <begin position="85"/>
        <end position="96"/>
    </location>
</feature>
<accession>A0AAV1WVL4</accession>
<comment type="caution">
    <text evidence="2">The sequence shown here is derived from an EMBL/GenBank/DDBJ whole genome shotgun (WGS) entry which is preliminary data.</text>
</comment>
<dbReference type="EMBL" id="CAXHTB010000010">
    <property type="protein sequence ID" value="CAL0313415.1"/>
    <property type="molecule type" value="Genomic_DNA"/>
</dbReference>
<dbReference type="Proteomes" id="UP001497480">
    <property type="component" value="Unassembled WGS sequence"/>
</dbReference>
<evidence type="ECO:0000256" key="1">
    <source>
        <dbReference type="SAM" id="MobiDB-lite"/>
    </source>
</evidence>
<keyword evidence="3" id="KW-1185">Reference proteome</keyword>
<evidence type="ECO:0000313" key="3">
    <source>
        <dbReference type="Proteomes" id="UP001497480"/>
    </source>
</evidence>
<gene>
    <name evidence="2" type="ORF">LLUT_LOCUS14475</name>
</gene>
<dbReference type="PANTHER" id="PTHR46398:SF7">
    <property type="entry name" value="ALPHA_BETA-HYDROLASES SUPERFAMILY PROTEIN"/>
    <property type="match status" value="1"/>
</dbReference>
<sequence>MWNSGIIGRFSYYFYSTTMKDRSSETVTLPPTVQKFERLQTIQKEHKDALERAVSLNVPHAVDSEDKEPSENNETEESNNGGKDITNSQSKSSGAKSNWDEVVEKLLKKHRQGDLDLEKDTNITQ</sequence>
<evidence type="ECO:0000313" key="2">
    <source>
        <dbReference type="EMBL" id="CAL0313415.1"/>
    </source>
</evidence>
<feature type="region of interest" description="Disordered" evidence="1">
    <location>
        <begin position="50"/>
        <end position="98"/>
    </location>
</feature>
<dbReference type="PANTHER" id="PTHR46398">
    <property type="entry name" value="ALPHA/BETA-HYDROLASES SUPERFAMILY PROTEIN"/>
    <property type="match status" value="1"/>
</dbReference>
<reference evidence="2 3" key="1">
    <citation type="submission" date="2024-03" db="EMBL/GenBank/DDBJ databases">
        <authorList>
            <person name="Martinez-Hernandez J."/>
        </authorList>
    </citation>
    <scope>NUCLEOTIDE SEQUENCE [LARGE SCALE GENOMIC DNA]</scope>
</reference>
<proteinExistence type="predicted"/>
<name>A0AAV1WVL4_LUPLU</name>
<protein>
    <submittedName>
        <fullName evidence="2">Uncharacterized protein</fullName>
    </submittedName>
</protein>
<organism evidence="2 3">
    <name type="scientific">Lupinus luteus</name>
    <name type="common">European yellow lupine</name>
    <dbReference type="NCBI Taxonomy" id="3873"/>
    <lineage>
        <taxon>Eukaryota</taxon>
        <taxon>Viridiplantae</taxon>
        <taxon>Streptophyta</taxon>
        <taxon>Embryophyta</taxon>
        <taxon>Tracheophyta</taxon>
        <taxon>Spermatophyta</taxon>
        <taxon>Magnoliopsida</taxon>
        <taxon>eudicotyledons</taxon>
        <taxon>Gunneridae</taxon>
        <taxon>Pentapetalae</taxon>
        <taxon>rosids</taxon>
        <taxon>fabids</taxon>
        <taxon>Fabales</taxon>
        <taxon>Fabaceae</taxon>
        <taxon>Papilionoideae</taxon>
        <taxon>50 kb inversion clade</taxon>
        <taxon>genistoids sensu lato</taxon>
        <taxon>core genistoids</taxon>
        <taxon>Genisteae</taxon>
        <taxon>Lupinus</taxon>
    </lineage>
</organism>
<dbReference type="AlphaFoldDB" id="A0AAV1WVL4"/>